<dbReference type="EMBL" id="BJYT01000001">
    <property type="protein sequence ID" value="GEO08002.1"/>
    <property type="molecule type" value="Genomic_DNA"/>
</dbReference>
<dbReference type="PRINTS" id="PR00413">
    <property type="entry name" value="HADHALOGNASE"/>
</dbReference>
<dbReference type="SFLD" id="SFLDG01129">
    <property type="entry name" value="C1.5:_HAD__Beta-PGM__Phosphata"/>
    <property type="match status" value="1"/>
</dbReference>
<dbReference type="InterPro" id="IPR036412">
    <property type="entry name" value="HAD-like_sf"/>
</dbReference>
<dbReference type="Pfam" id="PF13419">
    <property type="entry name" value="HAD_2"/>
    <property type="match status" value="1"/>
</dbReference>
<dbReference type="SFLD" id="SFLDS00003">
    <property type="entry name" value="Haloacid_Dehalogenase"/>
    <property type="match status" value="1"/>
</dbReference>
<gene>
    <name evidence="2" type="ORF">SAE01_04980</name>
</gene>
<dbReference type="OrthoDB" id="9797743at2"/>
<dbReference type="PANTHER" id="PTHR43481">
    <property type="entry name" value="FRUCTOSE-1-PHOSPHATE PHOSPHATASE"/>
    <property type="match status" value="1"/>
</dbReference>
<dbReference type="GO" id="GO:0050308">
    <property type="term" value="F:sugar-phosphatase activity"/>
    <property type="evidence" value="ECO:0007669"/>
    <property type="project" value="TreeGrafter"/>
</dbReference>
<accession>A0A512B7Q0</accession>
<dbReference type="SUPFAM" id="SSF56784">
    <property type="entry name" value="HAD-like"/>
    <property type="match status" value="1"/>
</dbReference>
<dbReference type="Gene3D" id="3.40.50.1000">
    <property type="entry name" value="HAD superfamily/HAD-like"/>
    <property type="match status" value="1"/>
</dbReference>
<protein>
    <submittedName>
        <fullName evidence="2">Phosphatase</fullName>
    </submittedName>
</protein>
<dbReference type="NCBIfam" id="TIGR01509">
    <property type="entry name" value="HAD-SF-IA-v3"/>
    <property type="match status" value="1"/>
</dbReference>
<dbReference type="AlphaFoldDB" id="A0A512B7Q0"/>
<dbReference type="RefSeq" id="WP_147201942.1">
    <property type="nucleotide sequence ID" value="NZ_BJYT01000001.1"/>
</dbReference>
<dbReference type="InterPro" id="IPR023214">
    <property type="entry name" value="HAD_sf"/>
</dbReference>
<dbReference type="NCBIfam" id="TIGR02009">
    <property type="entry name" value="PGMB-YQAB-SF"/>
    <property type="match status" value="1"/>
</dbReference>
<dbReference type="InterPro" id="IPR023198">
    <property type="entry name" value="PGP-like_dom2"/>
</dbReference>
<dbReference type="InterPro" id="IPR051806">
    <property type="entry name" value="HAD-like_SPP"/>
</dbReference>
<dbReference type="SFLD" id="SFLDG01135">
    <property type="entry name" value="C1.5.6:_HAD__Beta-PGM__Phospha"/>
    <property type="match status" value="1"/>
</dbReference>
<organism evidence="2 3">
    <name type="scientific">Segetibacter aerophilus</name>
    <dbReference type="NCBI Taxonomy" id="670293"/>
    <lineage>
        <taxon>Bacteria</taxon>
        <taxon>Pseudomonadati</taxon>
        <taxon>Bacteroidota</taxon>
        <taxon>Chitinophagia</taxon>
        <taxon>Chitinophagales</taxon>
        <taxon>Chitinophagaceae</taxon>
        <taxon>Segetibacter</taxon>
    </lineage>
</organism>
<sequence length="237" mass="26760">MNENFETTLSSNETAEMLPFKGVIFDMDGTLLESTEADYRAWEKVFNDYNQELPFEKYAPMLGVKSADVIKNEIGFSDEQDIKRILKEKFDYFVEYVNENPIKPVFAAETFLKSLDQYSVKVALATSSRKEKMQMVLEQLNFLQYFDAVVTGNEVTHGKPAPDIFLLAAERLGLRPEDCMVIEDGPIGVSAAKSANMKCVAITETHNAEQLYAADLIIDTYEHADIKDITSRLIAVL</sequence>
<dbReference type="Gene3D" id="1.10.150.240">
    <property type="entry name" value="Putative phosphatase, domain 2"/>
    <property type="match status" value="1"/>
</dbReference>
<reference evidence="2 3" key="1">
    <citation type="submission" date="2019-07" db="EMBL/GenBank/DDBJ databases">
        <title>Whole genome shotgun sequence of Segetibacter aerophilus NBRC 106135.</title>
        <authorList>
            <person name="Hosoyama A."/>
            <person name="Uohara A."/>
            <person name="Ohji S."/>
            <person name="Ichikawa N."/>
        </authorList>
    </citation>
    <scope>NUCLEOTIDE SEQUENCE [LARGE SCALE GENOMIC DNA]</scope>
    <source>
        <strain evidence="2 3">NBRC 106135</strain>
    </source>
</reference>
<comment type="caution">
    <text evidence="2">The sequence shown here is derived from an EMBL/GenBank/DDBJ whole genome shotgun (WGS) entry which is preliminary data.</text>
</comment>
<name>A0A512B7Q0_9BACT</name>
<dbReference type="InterPro" id="IPR041492">
    <property type="entry name" value="HAD_2"/>
</dbReference>
<comment type="similarity">
    <text evidence="1">Belongs to the HAD-like hydrolase superfamily. CbbY/CbbZ/Gph/YieH family.</text>
</comment>
<dbReference type="InterPro" id="IPR006439">
    <property type="entry name" value="HAD-SF_hydro_IA"/>
</dbReference>
<evidence type="ECO:0000313" key="2">
    <source>
        <dbReference type="EMBL" id="GEO08002.1"/>
    </source>
</evidence>
<evidence type="ECO:0000313" key="3">
    <source>
        <dbReference type="Proteomes" id="UP000321513"/>
    </source>
</evidence>
<dbReference type="PANTHER" id="PTHR43481:SF4">
    <property type="entry name" value="GLYCEROL-1-PHOSPHATE PHOSPHOHYDROLASE 1-RELATED"/>
    <property type="match status" value="1"/>
</dbReference>
<evidence type="ECO:0000256" key="1">
    <source>
        <dbReference type="ARBA" id="ARBA00006171"/>
    </source>
</evidence>
<dbReference type="Proteomes" id="UP000321513">
    <property type="component" value="Unassembled WGS sequence"/>
</dbReference>
<proteinExistence type="inferred from homology"/>
<dbReference type="InterPro" id="IPR010976">
    <property type="entry name" value="B-phosphoglucomutase_hydrolase"/>
</dbReference>
<keyword evidence="3" id="KW-1185">Reference proteome</keyword>